<organism evidence="6 7">
    <name type="scientific">Penaeus vannamei</name>
    <name type="common">Whiteleg shrimp</name>
    <name type="synonym">Litopenaeus vannamei</name>
    <dbReference type="NCBI Taxonomy" id="6689"/>
    <lineage>
        <taxon>Eukaryota</taxon>
        <taxon>Metazoa</taxon>
        <taxon>Ecdysozoa</taxon>
        <taxon>Arthropoda</taxon>
        <taxon>Crustacea</taxon>
        <taxon>Multicrustacea</taxon>
        <taxon>Malacostraca</taxon>
        <taxon>Eumalacostraca</taxon>
        <taxon>Eucarida</taxon>
        <taxon>Decapoda</taxon>
        <taxon>Dendrobranchiata</taxon>
        <taxon>Penaeoidea</taxon>
        <taxon>Penaeidae</taxon>
        <taxon>Penaeus</taxon>
    </lineage>
</organism>
<reference evidence="6 7" key="1">
    <citation type="submission" date="2018-04" db="EMBL/GenBank/DDBJ databases">
        <authorList>
            <person name="Zhang X."/>
            <person name="Yuan J."/>
            <person name="Li F."/>
            <person name="Xiang J."/>
        </authorList>
    </citation>
    <scope>NUCLEOTIDE SEQUENCE [LARGE SCALE GENOMIC DNA]</scope>
    <source>
        <tissue evidence="6">Muscle</tissue>
    </source>
</reference>
<dbReference type="Pfam" id="PF01410">
    <property type="entry name" value="COLFI"/>
    <property type="match status" value="1"/>
</dbReference>
<dbReference type="SMART" id="SM00038">
    <property type="entry name" value="COLFI"/>
    <property type="match status" value="1"/>
</dbReference>
<evidence type="ECO:0000313" key="6">
    <source>
        <dbReference type="EMBL" id="ROT61258.1"/>
    </source>
</evidence>
<name>A0A423SAL5_PENVA</name>
<gene>
    <name evidence="6" type="ORF">C7M84_020997</name>
</gene>
<protein>
    <submittedName>
        <fullName evidence="6">Putative collagen alpha-1(V) chain-like</fullName>
    </submittedName>
</protein>
<evidence type="ECO:0000259" key="5">
    <source>
        <dbReference type="PROSITE" id="PS51461"/>
    </source>
</evidence>
<feature type="region of interest" description="Disordered" evidence="4">
    <location>
        <begin position="86"/>
        <end position="145"/>
    </location>
</feature>
<dbReference type="GO" id="GO:0005201">
    <property type="term" value="F:extracellular matrix structural constituent"/>
    <property type="evidence" value="ECO:0007669"/>
    <property type="project" value="InterPro"/>
</dbReference>
<feature type="domain" description="Fibrillar collagen NC1" evidence="5">
    <location>
        <begin position="55"/>
        <end position="272"/>
    </location>
</feature>
<dbReference type="Gene3D" id="2.60.120.1000">
    <property type="match status" value="1"/>
</dbReference>
<accession>A0A423SAL5</accession>
<dbReference type="Proteomes" id="UP000283509">
    <property type="component" value="Unassembled WGS sequence"/>
</dbReference>
<evidence type="ECO:0000256" key="1">
    <source>
        <dbReference type="ARBA" id="ARBA00004613"/>
    </source>
</evidence>
<dbReference type="AlphaFoldDB" id="A0A423SAL5"/>
<keyword evidence="2" id="KW-0964">Secreted</keyword>
<dbReference type="EMBL" id="QCYY01004269">
    <property type="protein sequence ID" value="ROT61258.1"/>
    <property type="molecule type" value="Genomic_DNA"/>
</dbReference>
<comment type="caution">
    <text evidence="6">The sequence shown here is derived from an EMBL/GenBank/DDBJ whole genome shotgun (WGS) entry which is preliminary data.</text>
</comment>
<proteinExistence type="predicted"/>
<keyword evidence="7" id="KW-1185">Reference proteome</keyword>
<dbReference type="InterPro" id="IPR000885">
    <property type="entry name" value="Fib_collagen_C"/>
</dbReference>
<sequence length="272" mass="30461">MRQSAHINTASHFRATSTATLASPHLRIPCTHTGLSPHRSPVGVSFPSCVRFLKTKLLVYITAPSPPHPPTTRPHASTLAPRRRANACAPLPHPQKGGRRRGQEARRHSQRDRRLRHDDARHVHQHLHHAAGPRAPQEAHRHQGEPGQDITYETTGVVQMNFLRLLSSYAYQNFTYSCLQSKAWFDQENLNHNKAIKLMGQDEQIFSIDTLQPNVLTDGCAASKGVSQDKSRTVFEVRTETLSHLPLVDFQPTDYGLPNQAFGFEAGPVCFK</sequence>
<dbReference type="GO" id="GO:0005576">
    <property type="term" value="C:extracellular region"/>
    <property type="evidence" value="ECO:0007669"/>
    <property type="project" value="UniProtKB-SubCell"/>
</dbReference>
<reference evidence="6 7" key="2">
    <citation type="submission" date="2019-01" db="EMBL/GenBank/DDBJ databases">
        <title>The decoding of complex shrimp genome reveals the adaptation for benthos swimmer, frequently molting mechanism and breeding impact on genome.</title>
        <authorList>
            <person name="Sun Y."/>
            <person name="Gao Y."/>
            <person name="Yu Y."/>
        </authorList>
    </citation>
    <scope>NUCLEOTIDE SEQUENCE [LARGE SCALE GENOMIC DNA]</scope>
    <source>
        <tissue evidence="6">Muscle</tissue>
    </source>
</reference>
<dbReference type="OrthoDB" id="8939548at2759"/>
<evidence type="ECO:0000256" key="2">
    <source>
        <dbReference type="ARBA" id="ARBA00022525"/>
    </source>
</evidence>
<dbReference type="PROSITE" id="PS51461">
    <property type="entry name" value="NC1_FIB"/>
    <property type="match status" value="1"/>
</dbReference>
<dbReference type="GO" id="GO:0005581">
    <property type="term" value="C:collagen trimer"/>
    <property type="evidence" value="ECO:0007669"/>
    <property type="project" value="UniProtKB-KW"/>
</dbReference>
<evidence type="ECO:0000256" key="3">
    <source>
        <dbReference type="ARBA" id="ARBA00023119"/>
    </source>
</evidence>
<keyword evidence="3 6" id="KW-0176">Collagen</keyword>
<evidence type="ECO:0000313" key="7">
    <source>
        <dbReference type="Proteomes" id="UP000283509"/>
    </source>
</evidence>
<evidence type="ECO:0000256" key="4">
    <source>
        <dbReference type="SAM" id="MobiDB-lite"/>
    </source>
</evidence>
<comment type="subcellular location">
    <subcellularLocation>
        <location evidence="1">Secreted</location>
    </subcellularLocation>
</comment>